<comment type="similarity">
    <text evidence="7">Belongs to the TRAP transporter small permease family.</text>
</comment>
<comment type="caution">
    <text evidence="7">Lacks conserved residue(s) required for the propagation of feature annotation.</text>
</comment>
<evidence type="ECO:0000256" key="2">
    <source>
        <dbReference type="ARBA" id="ARBA00022448"/>
    </source>
</evidence>
<dbReference type="Proteomes" id="UP000325785">
    <property type="component" value="Chromosome"/>
</dbReference>
<dbReference type="GO" id="GO:0022857">
    <property type="term" value="F:transmembrane transporter activity"/>
    <property type="evidence" value="ECO:0007669"/>
    <property type="project" value="UniProtKB-UniRule"/>
</dbReference>
<name>A0A5P3A6T4_9RHOB</name>
<evidence type="ECO:0000313" key="9">
    <source>
        <dbReference type="EMBL" id="QEW24781.1"/>
    </source>
</evidence>
<keyword evidence="5 7" id="KW-1133">Transmembrane helix</keyword>
<evidence type="ECO:0000256" key="7">
    <source>
        <dbReference type="RuleBase" id="RU369079"/>
    </source>
</evidence>
<keyword evidence="4 7" id="KW-0812">Transmembrane</keyword>
<evidence type="ECO:0000259" key="8">
    <source>
        <dbReference type="Pfam" id="PF04290"/>
    </source>
</evidence>
<dbReference type="AlphaFoldDB" id="A0A5P3A6T4"/>
<dbReference type="InterPro" id="IPR055348">
    <property type="entry name" value="DctQ"/>
</dbReference>
<comment type="function">
    <text evidence="7">Part of the tripartite ATP-independent periplasmic (TRAP) transport system.</text>
</comment>
<keyword evidence="2 7" id="KW-0813">Transport</keyword>
<keyword evidence="6 7" id="KW-0472">Membrane</keyword>
<evidence type="ECO:0000256" key="5">
    <source>
        <dbReference type="ARBA" id="ARBA00022989"/>
    </source>
</evidence>
<feature type="transmembrane region" description="Helical" evidence="7">
    <location>
        <begin position="145"/>
        <end position="168"/>
    </location>
</feature>
<dbReference type="GO" id="GO:0005886">
    <property type="term" value="C:plasma membrane"/>
    <property type="evidence" value="ECO:0007669"/>
    <property type="project" value="UniProtKB-SubCell"/>
</dbReference>
<evidence type="ECO:0000313" key="10">
    <source>
        <dbReference type="Proteomes" id="UP000325785"/>
    </source>
</evidence>
<dbReference type="Pfam" id="PF04290">
    <property type="entry name" value="DctQ"/>
    <property type="match status" value="1"/>
</dbReference>
<protein>
    <recommendedName>
        <fullName evidence="7">TRAP transporter small permease protein</fullName>
    </recommendedName>
</protein>
<comment type="subcellular location">
    <subcellularLocation>
        <location evidence="7">Cell inner membrane</location>
        <topology evidence="7">Multi-pass membrane protein</topology>
    </subcellularLocation>
    <subcellularLocation>
        <location evidence="1">Cell membrane</location>
        <topology evidence="1">Multi-pass membrane protein</topology>
    </subcellularLocation>
</comment>
<accession>A0A5P3A6T4</accession>
<gene>
    <name evidence="9" type="ORF">RIdsm_00564</name>
</gene>
<evidence type="ECO:0000256" key="4">
    <source>
        <dbReference type="ARBA" id="ARBA00022692"/>
    </source>
</evidence>
<reference evidence="9 10" key="1">
    <citation type="submission" date="2018-08" db="EMBL/GenBank/DDBJ databases">
        <title>Genetic Globetrotter - A new plasmid hitch-hiking vast phylogenetic and geographic distances.</title>
        <authorList>
            <person name="Vollmers J."/>
            <person name="Petersen J."/>
        </authorList>
    </citation>
    <scope>NUCLEOTIDE SEQUENCE [LARGE SCALE GENOMIC DNA]</scope>
    <source>
        <strain evidence="9 10">DSM 26383</strain>
    </source>
</reference>
<sequence length="189" mass="20160">MALARIMAVLGGVVLTLVIFVTCFSVAGRMLNGFLHGSVAQGMFPELADRLIAAGVGPLLGDFELVEAGVAFAIFAFLPLCQITGGHASVDIFTSALPRMANRVIQLIVDWVFAVVLIVIAWQLYQGMLEKVRYNETTFMLQFPVWWAYAASLVAATVAALVGLYVACARVGELATGRVILHGNEGADA</sequence>
<dbReference type="KEGG" id="rid:RIdsm_00564"/>
<proteinExistence type="inferred from homology"/>
<feature type="transmembrane region" description="Helical" evidence="7">
    <location>
        <begin position="104"/>
        <end position="125"/>
    </location>
</feature>
<dbReference type="EMBL" id="CP031598">
    <property type="protein sequence ID" value="QEW24781.1"/>
    <property type="molecule type" value="Genomic_DNA"/>
</dbReference>
<feature type="domain" description="Tripartite ATP-independent periplasmic transporters DctQ component" evidence="8">
    <location>
        <begin position="58"/>
        <end position="167"/>
    </location>
</feature>
<evidence type="ECO:0000256" key="6">
    <source>
        <dbReference type="ARBA" id="ARBA00023136"/>
    </source>
</evidence>
<organism evidence="9 10">
    <name type="scientific">Roseovarius indicus</name>
    <dbReference type="NCBI Taxonomy" id="540747"/>
    <lineage>
        <taxon>Bacteria</taxon>
        <taxon>Pseudomonadati</taxon>
        <taxon>Pseudomonadota</taxon>
        <taxon>Alphaproteobacteria</taxon>
        <taxon>Rhodobacterales</taxon>
        <taxon>Roseobacteraceae</taxon>
        <taxon>Roseovarius</taxon>
    </lineage>
</organism>
<comment type="subunit">
    <text evidence="7">The complex comprises the extracytoplasmic solute receptor protein and the two transmembrane proteins.</text>
</comment>
<keyword evidence="7" id="KW-0997">Cell inner membrane</keyword>
<keyword evidence="3" id="KW-1003">Cell membrane</keyword>
<evidence type="ECO:0000256" key="1">
    <source>
        <dbReference type="ARBA" id="ARBA00004651"/>
    </source>
</evidence>
<evidence type="ECO:0000256" key="3">
    <source>
        <dbReference type="ARBA" id="ARBA00022475"/>
    </source>
</evidence>
<feature type="transmembrane region" description="Helical" evidence="7">
    <location>
        <begin position="6"/>
        <end position="27"/>
    </location>
</feature>